<dbReference type="VEuPathDB" id="MicrosporidiaDB:A0H76_1420"/>
<proteinExistence type="predicted"/>
<organism evidence="1 2">
    <name type="scientific">Hepatospora eriocheir</name>
    <dbReference type="NCBI Taxonomy" id="1081669"/>
    <lineage>
        <taxon>Eukaryota</taxon>
        <taxon>Fungi</taxon>
        <taxon>Fungi incertae sedis</taxon>
        <taxon>Microsporidia</taxon>
        <taxon>Hepatosporidae</taxon>
        <taxon>Hepatospora</taxon>
    </lineage>
</organism>
<evidence type="ECO:0000313" key="1">
    <source>
        <dbReference type="EMBL" id="ORD96344.1"/>
    </source>
</evidence>
<dbReference type="Proteomes" id="UP000192356">
    <property type="component" value="Unassembled WGS sequence"/>
</dbReference>
<dbReference type="OrthoDB" id="10251744at2759"/>
<keyword evidence="2" id="KW-1185">Reference proteome</keyword>
<dbReference type="VEuPathDB" id="MicrosporidiaDB:HERIO_1724"/>
<evidence type="ECO:0000313" key="2">
    <source>
        <dbReference type="Proteomes" id="UP000192356"/>
    </source>
</evidence>
<name>A0A1X0Q9H9_9MICR</name>
<protein>
    <submittedName>
        <fullName evidence="1">Uncharacterized protein</fullName>
    </submittedName>
</protein>
<reference evidence="1 2" key="1">
    <citation type="journal article" date="2017" name="Environ. Microbiol.">
        <title>Decay of the glycolytic pathway and adaptation to intranuclear parasitism within Enterocytozoonidae microsporidia.</title>
        <authorList>
            <person name="Wiredu Boakye D."/>
            <person name="Jaroenlak P."/>
            <person name="Prachumwat A."/>
            <person name="Williams T.A."/>
            <person name="Bateman K.S."/>
            <person name="Itsathitphaisarn O."/>
            <person name="Sritunyalucksana K."/>
            <person name="Paszkiewicz K.H."/>
            <person name="Moore K.A."/>
            <person name="Stentiford G.D."/>
            <person name="Williams B.A."/>
        </authorList>
    </citation>
    <scope>NUCLEOTIDE SEQUENCE [LARGE SCALE GENOMIC DNA]</scope>
    <source>
        <strain evidence="1 2">GB1</strain>
    </source>
</reference>
<dbReference type="EMBL" id="LVKB01000099">
    <property type="protein sequence ID" value="ORD96344.1"/>
    <property type="molecule type" value="Genomic_DNA"/>
</dbReference>
<gene>
    <name evidence="1" type="ORF">HERIO_1724</name>
</gene>
<sequence length="152" mass="17967">MKLNLLPNHLNINKILEREALIEVEFNENIRSTKLYTNIIDGFKGQFPISVVDFFIRNEHCKPIENDFKSMKEELNADSHIVNLRNEYFYTKSLLNGLDNNSEELKSIFFERMSHFSKLLLKSDFTEDDMLILSAEEKNIILRSKQAFNKFK</sequence>
<dbReference type="AlphaFoldDB" id="A0A1X0Q9H9"/>
<comment type="caution">
    <text evidence="1">The sequence shown here is derived from an EMBL/GenBank/DDBJ whole genome shotgun (WGS) entry which is preliminary data.</text>
</comment>
<accession>A0A1X0Q9H9</accession>